<dbReference type="Proteomes" id="UP001652445">
    <property type="component" value="Unassembled WGS sequence"/>
</dbReference>
<proteinExistence type="predicted"/>
<feature type="DNA-binding region" description="H-T-H motif" evidence="4">
    <location>
        <begin position="28"/>
        <end position="47"/>
    </location>
</feature>
<dbReference type="InterPro" id="IPR001647">
    <property type="entry name" value="HTH_TetR"/>
</dbReference>
<sequence length="191" mass="21273">MTKTKNTAEAILDTAQSIVQDVGFNGFSYAHIAEKVGIRTASIHYHFPNKEDLGEALISRYHRHFISAIAQIDTESQNNLEKLRKFTLLYGGPVQDYCTCLGVMISTDLATLSGKTREGLAQLFTANLEWLERVLDQGRREGHLNFEGAAVVQAHQFLASLQGAQLLARSFRDISRFDMIAKELISALTLT</sequence>
<evidence type="ECO:0000256" key="4">
    <source>
        <dbReference type="PROSITE-ProRule" id="PRU00335"/>
    </source>
</evidence>
<organism evidence="6 7">
    <name type="scientific">Paenibacillus baimaensis</name>
    <dbReference type="NCBI Taxonomy" id="2982185"/>
    <lineage>
        <taxon>Bacteria</taxon>
        <taxon>Bacillati</taxon>
        <taxon>Bacillota</taxon>
        <taxon>Bacilli</taxon>
        <taxon>Bacillales</taxon>
        <taxon>Paenibacillaceae</taxon>
        <taxon>Paenibacillus</taxon>
    </lineage>
</organism>
<evidence type="ECO:0000256" key="1">
    <source>
        <dbReference type="ARBA" id="ARBA00023015"/>
    </source>
</evidence>
<dbReference type="RefSeq" id="WP_262683299.1">
    <property type="nucleotide sequence ID" value="NZ_JAOQIO010000015.1"/>
</dbReference>
<dbReference type="PANTHER" id="PTHR47506">
    <property type="entry name" value="TRANSCRIPTIONAL REGULATORY PROTEIN"/>
    <property type="match status" value="1"/>
</dbReference>
<dbReference type="SUPFAM" id="SSF46689">
    <property type="entry name" value="Homeodomain-like"/>
    <property type="match status" value="1"/>
</dbReference>
<dbReference type="PRINTS" id="PR00455">
    <property type="entry name" value="HTHTETR"/>
</dbReference>
<name>A0ABT2UB76_9BACL</name>
<dbReference type="Pfam" id="PF00440">
    <property type="entry name" value="TetR_N"/>
    <property type="match status" value="1"/>
</dbReference>
<evidence type="ECO:0000256" key="3">
    <source>
        <dbReference type="ARBA" id="ARBA00023163"/>
    </source>
</evidence>
<dbReference type="SUPFAM" id="SSF48498">
    <property type="entry name" value="Tetracyclin repressor-like, C-terminal domain"/>
    <property type="match status" value="1"/>
</dbReference>
<dbReference type="InterPro" id="IPR009057">
    <property type="entry name" value="Homeodomain-like_sf"/>
</dbReference>
<keyword evidence="2 4" id="KW-0238">DNA-binding</keyword>
<reference evidence="6 7" key="1">
    <citation type="submission" date="2022-09" db="EMBL/GenBank/DDBJ databases">
        <authorList>
            <person name="Han X.L."/>
            <person name="Wang Q."/>
            <person name="Lu T."/>
        </authorList>
    </citation>
    <scope>NUCLEOTIDE SEQUENCE [LARGE SCALE GENOMIC DNA]</scope>
    <source>
        <strain evidence="6 7">WQ 127069</strain>
    </source>
</reference>
<accession>A0ABT2UB76</accession>
<dbReference type="EMBL" id="JAOQIO010000015">
    <property type="protein sequence ID" value="MCU6791860.1"/>
    <property type="molecule type" value="Genomic_DNA"/>
</dbReference>
<evidence type="ECO:0000256" key="2">
    <source>
        <dbReference type="ARBA" id="ARBA00023125"/>
    </source>
</evidence>
<evidence type="ECO:0000259" key="5">
    <source>
        <dbReference type="PROSITE" id="PS50977"/>
    </source>
</evidence>
<dbReference type="InterPro" id="IPR036271">
    <property type="entry name" value="Tet_transcr_reg_TetR-rel_C_sf"/>
</dbReference>
<gene>
    <name evidence="6" type="ORF">OB236_06930</name>
</gene>
<dbReference type="Gene3D" id="1.10.357.10">
    <property type="entry name" value="Tetracycline Repressor, domain 2"/>
    <property type="match status" value="1"/>
</dbReference>
<protein>
    <submittedName>
        <fullName evidence="6">TetR/AcrR family transcriptional regulator</fullName>
    </submittedName>
</protein>
<keyword evidence="7" id="KW-1185">Reference proteome</keyword>
<dbReference type="PANTHER" id="PTHR47506:SF6">
    <property type="entry name" value="HTH-TYPE TRANSCRIPTIONAL REPRESSOR NEMR"/>
    <property type="match status" value="1"/>
</dbReference>
<feature type="domain" description="HTH tetR-type" evidence="5">
    <location>
        <begin position="5"/>
        <end position="65"/>
    </location>
</feature>
<evidence type="ECO:0000313" key="6">
    <source>
        <dbReference type="EMBL" id="MCU6791860.1"/>
    </source>
</evidence>
<keyword evidence="3" id="KW-0804">Transcription</keyword>
<keyword evidence="1" id="KW-0805">Transcription regulation</keyword>
<comment type="caution">
    <text evidence="6">The sequence shown here is derived from an EMBL/GenBank/DDBJ whole genome shotgun (WGS) entry which is preliminary data.</text>
</comment>
<evidence type="ECO:0000313" key="7">
    <source>
        <dbReference type="Proteomes" id="UP001652445"/>
    </source>
</evidence>
<dbReference type="PROSITE" id="PS50977">
    <property type="entry name" value="HTH_TETR_2"/>
    <property type="match status" value="1"/>
</dbReference>